<proteinExistence type="predicted"/>
<gene>
    <name evidence="1" type="ORF">LEP1GSC115_3787</name>
</gene>
<name>N1ULQ8_LEPIR</name>
<sequence>MAWFQSILENVGTTTFKQRVIINFYYILSYKKETTQIVIRNKNNLNSILKTLPTVTTRTHENNIILRLFQNLKCGISHKKASDFK</sequence>
<reference evidence="1 2" key="1">
    <citation type="submission" date="2013-02" db="EMBL/GenBank/DDBJ databases">
        <authorList>
            <person name="Harkins D.M."/>
            <person name="Durkin A.S."/>
            <person name="Brinkac L.M."/>
            <person name="Haft D.H."/>
            <person name="Selengut J.D."/>
            <person name="Sanka R."/>
            <person name="DePew J."/>
            <person name="Purushe J."/>
            <person name="Picardeau M."/>
            <person name="Werts C."/>
            <person name="Goarant C."/>
            <person name="Vinetz J.M."/>
            <person name="Sutton G.G."/>
            <person name="Nierman W.C."/>
            <person name="Fouts D.E."/>
        </authorList>
    </citation>
    <scope>NUCLEOTIDE SEQUENCE [LARGE SCALE GENOMIC DNA]</scope>
    <source>
        <strain evidence="1 2">200703203</strain>
    </source>
</reference>
<evidence type="ECO:0000313" key="1">
    <source>
        <dbReference type="EMBL" id="EMY24831.1"/>
    </source>
</evidence>
<dbReference type="AlphaFoldDB" id="N1ULQ8"/>
<protein>
    <submittedName>
        <fullName evidence="1">Uncharacterized protein</fullName>
    </submittedName>
</protein>
<dbReference type="BioCyc" id="LINT1085541:G11IQ-4272-MONOMER"/>
<dbReference type="EMBL" id="AHNY02000174">
    <property type="protein sequence ID" value="EMY24831.1"/>
    <property type="molecule type" value="Genomic_DNA"/>
</dbReference>
<organism evidence="1 2">
    <name type="scientific">Leptospira interrogans serovar Australis str. 200703203</name>
    <dbReference type="NCBI Taxonomy" id="1085541"/>
    <lineage>
        <taxon>Bacteria</taxon>
        <taxon>Pseudomonadati</taxon>
        <taxon>Spirochaetota</taxon>
        <taxon>Spirochaetia</taxon>
        <taxon>Leptospirales</taxon>
        <taxon>Leptospiraceae</taxon>
        <taxon>Leptospira</taxon>
    </lineage>
</organism>
<comment type="caution">
    <text evidence="1">The sequence shown here is derived from an EMBL/GenBank/DDBJ whole genome shotgun (WGS) entry which is preliminary data.</text>
</comment>
<accession>N1ULQ8</accession>
<dbReference type="Proteomes" id="UP000012220">
    <property type="component" value="Unassembled WGS sequence"/>
</dbReference>
<evidence type="ECO:0000313" key="2">
    <source>
        <dbReference type="Proteomes" id="UP000012220"/>
    </source>
</evidence>